<keyword evidence="3" id="KW-1185">Reference proteome</keyword>
<dbReference type="WBParaSite" id="TCLT_0001021501-mRNA-1">
    <property type="protein sequence ID" value="TCLT_0001021501-mRNA-1"/>
    <property type="gene ID" value="TCLT_0001021501"/>
</dbReference>
<evidence type="ECO:0000313" key="3">
    <source>
        <dbReference type="Proteomes" id="UP000276776"/>
    </source>
</evidence>
<dbReference type="Proteomes" id="UP000276776">
    <property type="component" value="Unassembled WGS sequence"/>
</dbReference>
<dbReference type="OrthoDB" id="2194416at2759"/>
<dbReference type="AlphaFoldDB" id="A0A0N5DAL2"/>
<gene>
    <name evidence="2" type="ORF">TCLT_LOCUS10204</name>
</gene>
<name>A0A0N5DAL2_THECL</name>
<reference evidence="4" key="1">
    <citation type="submission" date="2017-02" db="UniProtKB">
        <authorList>
            <consortium name="WormBaseParasite"/>
        </authorList>
    </citation>
    <scope>IDENTIFICATION</scope>
</reference>
<dbReference type="EMBL" id="UYYF01005014">
    <property type="protein sequence ID" value="VDN07883.1"/>
    <property type="molecule type" value="Genomic_DNA"/>
</dbReference>
<sequence>MPTSIRITSRRFLHVPYNVDVKEKHLVLMQDAQGREINQTKWTRSIGERRPAHTWSSKPSSERRTIRVESKHRKEDRLVEFPQIHHRTNFGRRKTGRVDTRVETAIRIKADRPHIMIHDKKRREVTPIEVGTTSQDSRDREEKKI</sequence>
<reference evidence="2 3" key="2">
    <citation type="submission" date="2018-11" db="EMBL/GenBank/DDBJ databases">
        <authorList>
            <consortium name="Pathogen Informatics"/>
        </authorList>
    </citation>
    <scope>NUCLEOTIDE SEQUENCE [LARGE SCALE GENOMIC DNA]</scope>
</reference>
<feature type="compositionally biased region" description="Basic and acidic residues" evidence="1">
    <location>
        <begin position="60"/>
        <end position="71"/>
    </location>
</feature>
<evidence type="ECO:0000256" key="1">
    <source>
        <dbReference type="SAM" id="MobiDB-lite"/>
    </source>
</evidence>
<accession>A0A0N5DAL2</accession>
<organism evidence="4">
    <name type="scientific">Thelazia callipaeda</name>
    <name type="common">Oriental eyeworm</name>
    <name type="synonym">Parasitic nematode</name>
    <dbReference type="NCBI Taxonomy" id="103827"/>
    <lineage>
        <taxon>Eukaryota</taxon>
        <taxon>Metazoa</taxon>
        <taxon>Ecdysozoa</taxon>
        <taxon>Nematoda</taxon>
        <taxon>Chromadorea</taxon>
        <taxon>Rhabditida</taxon>
        <taxon>Spirurina</taxon>
        <taxon>Spiruromorpha</taxon>
        <taxon>Thelazioidea</taxon>
        <taxon>Thelaziidae</taxon>
        <taxon>Thelazia</taxon>
    </lineage>
</organism>
<feature type="region of interest" description="Disordered" evidence="1">
    <location>
        <begin position="119"/>
        <end position="145"/>
    </location>
</feature>
<evidence type="ECO:0000313" key="2">
    <source>
        <dbReference type="EMBL" id="VDN07883.1"/>
    </source>
</evidence>
<feature type="region of interest" description="Disordered" evidence="1">
    <location>
        <begin position="44"/>
        <end position="71"/>
    </location>
</feature>
<proteinExistence type="predicted"/>
<protein>
    <submittedName>
        <fullName evidence="2 4">Uncharacterized protein</fullName>
    </submittedName>
</protein>
<evidence type="ECO:0000313" key="4">
    <source>
        <dbReference type="WBParaSite" id="TCLT_0001021501-mRNA-1"/>
    </source>
</evidence>
<feature type="compositionally biased region" description="Basic and acidic residues" evidence="1">
    <location>
        <begin position="136"/>
        <end position="145"/>
    </location>
</feature>